<dbReference type="PANTHER" id="PTHR31285">
    <property type="entry name" value="NICOTINAMIDE MONONUCLEOTIDE ADENYLYLTRANSFERASE"/>
    <property type="match status" value="1"/>
</dbReference>
<dbReference type="AlphaFoldDB" id="A0AAV8HY86"/>
<reference evidence="2" key="1">
    <citation type="submission" date="2022-08" db="EMBL/GenBank/DDBJ databases">
        <authorList>
            <person name="Marques A."/>
        </authorList>
    </citation>
    <scope>NUCLEOTIDE SEQUENCE</scope>
    <source>
        <strain evidence="2">RhyPub2mFocal</strain>
        <tissue evidence="2">Leaves</tissue>
    </source>
</reference>
<dbReference type="Gene3D" id="3.40.50.620">
    <property type="entry name" value="HUPs"/>
    <property type="match status" value="1"/>
</dbReference>
<sequence length="388" mass="43540">MESWIKALVEAIHSTPYQSVIFLSGGASQALGWLMSVPGASNTILEVVVPYSRNSMAQLLGKIPTQFTSQKTAEEMALVAYNRALKLSAPGKQVLGVGFTGSLASSQPKRGDHRFFLSTRTHNCLRTSHVTLLKALRSREEEDKISSQFLVKAVGHMCGISAMVNLELQESELLQEKESNFDENDELQQLIDGQICTKIYDFDTDGIRNAERRIILPGSFNPLHEGHLRLLEIALSMLDNAVPYFEISAINADKPPLSINEINRRVEQFRRAGKNVIISNQPYFYKKAELFPGSAFVIGADTAVRLVNPKYYGGDYSRMLEILLECKRTGTTFIVGGRKVDGIFKVLEDCEIPEELREMFISIPEDKFRVDISSTELRQEQNPEDEEK</sequence>
<protein>
    <submittedName>
        <fullName evidence="2">Nucleotidylyl transferase superfamily protein</fullName>
    </submittedName>
</protein>
<dbReference type="InterPro" id="IPR014729">
    <property type="entry name" value="Rossmann-like_a/b/a_fold"/>
</dbReference>
<dbReference type="GO" id="GO:0016887">
    <property type="term" value="F:ATP hydrolysis activity"/>
    <property type="evidence" value="ECO:0007669"/>
    <property type="project" value="TreeGrafter"/>
</dbReference>
<dbReference type="Gene3D" id="3.90.950.20">
    <property type="entry name" value="CinA-like"/>
    <property type="match status" value="1"/>
</dbReference>
<dbReference type="Pfam" id="PF01467">
    <property type="entry name" value="CTP_transf_like"/>
    <property type="match status" value="1"/>
</dbReference>
<feature type="domain" description="PH" evidence="1">
    <location>
        <begin position="1"/>
        <end position="13"/>
    </location>
</feature>
<accession>A0AAV8HY86</accession>
<dbReference type="InterPro" id="IPR036653">
    <property type="entry name" value="CinA-like_C"/>
</dbReference>
<evidence type="ECO:0000259" key="1">
    <source>
        <dbReference type="PROSITE" id="PS50003"/>
    </source>
</evidence>
<dbReference type="FunFam" id="3.40.50.620:FF:000180">
    <property type="entry name" value="Cytidyltransferase isoform 1"/>
    <property type="match status" value="1"/>
</dbReference>
<dbReference type="Proteomes" id="UP001140206">
    <property type="component" value="Chromosome 1"/>
</dbReference>
<dbReference type="EMBL" id="JAMFTS010000001">
    <property type="protein sequence ID" value="KAJ4820571.1"/>
    <property type="molecule type" value="Genomic_DNA"/>
</dbReference>
<dbReference type="PROSITE" id="PS50003">
    <property type="entry name" value="PH_DOMAIN"/>
    <property type="match status" value="1"/>
</dbReference>
<keyword evidence="3" id="KW-1185">Reference proteome</keyword>
<keyword evidence="2" id="KW-0808">Transferase</keyword>
<organism evidence="2 3">
    <name type="scientific">Rhynchospora pubera</name>
    <dbReference type="NCBI Taxonomy" id="906938"/>
    <lineage>
        <taxon>Eukaryota</taxon>
        <taxon>Viridiplantae</taxon>
        <taxon>Streptophyta</taxon>
        <taxon>Embryophyta</taxon>
        <taxon>Tracheophyta</taxon>
        <taxon>Spermatophyta</taxon>
        <taxon>Magnoliopsida</taxon>
        <taxon>Liliopsida</taxon>
        <taxon>Poales</taxon>
        <taxon>Cyperaceae</taxon>
        <taxon>Cyperoideae</taxon>
        <taxon>Rhynchosporeae</taxon>
        <taxon>Rhynchospora</taxon>
    </lineage>
</organism>
<evidence type="ECO:0000313" key="3">
    <source>
        <dbReference type="Proteomes" id="UP001140206"/>
    </source>
</evidence>
<proteinExistence type="predicted"/>
<dbReference type="GO" id="GO:0005634">
    <property type="term" value="C:nucleus"/>
    <property type="evidence" value="ECO:0007669"/>
    <property type="project" value="TreeGrafter"/>
</dbReference>
<dbReference type="GO" id="GO:0005737">
    <property type="term" value="C:cytoplasm"/>
    <property type="evidence" value="ECO:0007669"/>
    <property type="project" value="TreeGrafter"/>
</dbReference>
<dbReference type="SUPFAM" id="SSF52374">
    <property type="entry name" value="Nucleotidylyl transferase"/>
    <property type="match status" value="1"/>
</dbReference>
<comment type="caution">
    <text evidence="2">The sequence shown here is derived from an EMBL/GenBank/DDBJ whole genome shotgun (WGS) entry which is preliminary data.</text>
</comment>
<name>A0AAV8HY86_9POAL</name>
<dbReference type="PANTHER" id="PTHR31285:SF0">
    <property type="entry name" value="NICOTINAMIDE MONONUCLEOTIDE ADENYLYLTRANSFERASE"/>
    <property type="match status" value="1"/>
</dbReference>
<dbReference type="InterPro" id="IPR004821">
    <property type="entry name" value="Cyt_trans-like"/>
</dbReference>
<evidence type="ECO:0000313" key="2">
    <source>
        <dbReference type="EMBL" id="KAJ4820571.1"/>
    </source>
</evidence>
<dbReference type="NCBIfam" id="TIGR00125">
    <property type="entry name" value="cyt_tran_rel"/>
    <property type="match status" value="1"/>
</dbReference>
<dbReference type="FunFam" id="3.90.950.20:FF:000003">
    <property type="entry name" value="Os01g0691500 protein"/>
    <property type="match status" value="1"/>
</dbReference>
<gene>
    <name evidence="2" type="ORF">LUZ62_033137</name>
</gene>
<dbReference type="InterPro" id="IPR001849">
    <property type="entry name" value="PH_domain"/>
</dbReference>
<dbReference type="GO" id="GO:0000309">
    <property type="term" value="F:nicotinamide-nucleotide adenylyltransferase activity"/>
    <property type="evidence" value="ECO:0007669"/>
    <property type="project" value="TreeGrafter"/>
</dbReference>